<reference evidence="2" key="1">
    <citation type="journal article" date="2014" name="Science">
        <title>Ancient hybridizations among the ancestral genomes of bread wheat.</title>
        <authorList>
            <consortium name="International Wheat Genome Sequencing Consortium,"/>
            <person name="Marcussen T."/>
            <person name="Sandve S.R."/>
            <person name="Heier L."/>
            <person name="Spannagl M."/>
            <person name="Pfeifer M."/>
            <person name="Jakobsen K.S."/>
            <person name="Wulff B.B."/>
            <person name="Steuernagel B."/>
            <person name="Mayer K.F."/>
            <person name="Olsen O.A."/>
        </authorList>
    </citation>
    <scope>NUCLEOTIDE SEQUENCE [LARGE SCALE GENOMIC DNA]</scope>
    <source>
        <strain evidence="2">cv. AL8/78</strain>
    </source>
</reference>
<name>A0A453RVP5_AEGTS</name>
<evidence type="ECO:0008006" key="3">
    <source>
        <dbReference type="Google" id="ProtNLM"/>
    </source>
</evidence>
<evidence type="ECO:0000313" key="1">
    <source>
        <dbReference type="EnsemblPlants" id="AET7Gv20721900.1"/>
    </source>
</evidence>
<dbReference type="EnsemblPlants" id="AET7Gv20721900.1">
    <property type="protein sequence ID" value="AET7Gv20721900.1"/>
    <property type="gene ID" value="AET7Gv20721900"/>
</dbReference>
<accession>A0A453RVP5</accession>
<reference evidence="1" key="3">
    <citation type="journal article" date="2017" name="Nature">
        <title>Genome sequence of the progenitor of the wheat D genome Aegilops tauschii.</title>
        <authorList>
            <person name="Luo M.C."/>
            <person name="Gu Y.Q."/>
            <person name="Puiu D."/>
            <person name="Wang H."/>
            <person name="Twardziok S.O."/>
            <person name="Deal K.R."/>
            <person name="Huo N."/>
            <person name="Zhu T."/>
            <person name="Wang L."/>
            <person name="Wang Y."/>
            <person name="McGuire P.E."/>
            <person name="Liu S."/>
            <person name="Long H."/>
            <person name="Ramasamy R.K."/>
            <person name="Rodriguez J.C."/>
            <person name="Van S.L."/>
            <person name="Yuan L."/>
            <person name="Wang Z."/>
            <person name="Xia Z."/>
            <person name="Xiao L."/>
            <person name="Anderson O.D."/>
            <person name="Ouyang S."/>
            <person name="Liang Y."/>
            <person name="Zimin A.V."/>
            <person name="Pertea G."/>
            <person name="Qi P."/>
            <person name="Bennetzen J.L."/>
            <person name="Dai X."/>
            <person name="Dawson M.W."/>
            <person name="Muller H.G."/>
            <person name="Kugler K."/>
            <person name="Rivarola-Duarte L."/>
            <person name="Spannagl M."/>
            <person name="Mayer K.F.X."/>
            <person name="Lu F.H."/>
            <person name="Bevan M.W."/>
            <person name="Leroy P."/>
            <person name="Li P."/>
            <person name="You F.M."/>
            <person name="Sun Q."/>
            <person name="Liu Z."/>
            <person name="Lyons E."/>
            <person name="Wicker T."/>
            <person name="Salzberg S.L."/>
            <person name="Devos K.M."/>
            <person name="Dvorak J."/>
        </authorList>
    </citation>
    <scope>NUCLEOTIDE SEQUENCE [LARGE SCALE GENOMIC DNA]</scope>
    <source>
        <strain evidence="1">cv. AL8/78</strain>
    </source>
</reference>
<dbReference type="Proteomes" id="UP000015105">
    <property type="component" value="Chromosome 7D"/>
</dbReference>
<keyword evidence="2" id="KW-1185">Reference proteome</keyword>
<organism evidence="1 2">
    <name type="scientific">Aegilops tauschii subsp. strangulata</name>
    <name type="common">Goatgrass</name>
    <dbReference type="NCBI Taxonomy" id="200361"/>
    <lineage>
        <taxon>Eukaryota</taxon>
        <taxon>Viridiplantae</taxon>
        <taxon>Streptophyta</taxon>
        <taxon>Embryophyta</taxon>
        <taxon>Tracheophyta</taxon>
        <taxon>Spermatophyta</taxon>
        <taxon>Magnoliopsida</taxon>
        <taxon>Liliopsida</taxon>
        <taxon>Poales</taxon>
        <taxon>Poaceae</taxon>
        <taxon>BOP clade</taxon>
        <taxon>Pooideae</taxon>
        <taxon>Triticodae</taxon>
        <taxon>Triticeae</taxon>
        <taxon>Triticinae</taxon>
        <taxon>Aegilops</taxon>
    </lineage>
</organism>
<dbReference type="Pfam" id="PF14223">
    <property type="entry name" value="Retrotran_gag_2"/>
    <property type="match status" value="1"/>
</dbReference>
<reference evidence="1" key="5">
    <citation type="journal article" date="2021" name="G3 (Bethesda)">
        <title>Aegilops tauschii genome assembly Aet v5.0 features greater sequence contiguity and improved annotation.</title>
        <authorList>
            <person name="Wang L."/>
            <person name="Zhu T."/>
            <person name="Rodriguez J.C."/>
            <person name="Deal K.R."/>
            <person name="Dubcovsky J."/>
            <person name="McGuire P.E."/>
            <person name="Lux T."/>
            <person name="Spannagl M."/>
            <person name="Mayer K.F.X."/>
            <person name="Baldrich P."/>
            <person name="Meyers B.C."/>
            <person name="Huo N."/>
            <person name="Gu Y.Q."/>
            <person name="Zhou H."/>
            <person name="Devos K.M."/>
            <person name="Bennetzen J.L."/>
            <person name="Unver T."/>
            <person name="Budak H."/>
            <person name="Gulick P.J."/>
            <person name="Galiba G."/>
            <person name="Kalapos B."/>
            <person name="Nelson D.R."/>
            <person name="Li P."/>
            <person name="You F.M."/>
            <person name="Luo M.C."/>
            <person name="Dvorak J."/>
        </authorList>
    </citation>
    <scope>NUCLEOTIDE SEQUENCE [LARGE SCALE GENOMIC DNA]</scope>
    <source>
        <strain evidence="1">cv. AL8/78</strain>
    </source>
</reference>
<sequence>MAPGFTRFDVEKFDGTGNFGLWQTRVKDILAQQGILKGLQETKSAKVDNDAWEDMQVQAAATIRLCLADQVMYHVMNEDTPKGIWDKLANRYISKSATNKLYLKQKFYELKMQEGSDLVEHVNAFNQ</sequence>
<protein>
    <recommendedName>
        <fullName evidence="3">Retrovirus-related Pol polyprotein from transposon TNT 1-94</fullName>
    </recommendedName>
</protein>
<evidence type="ECO:0000313" key="2">
    <source>
        <dbReference type="Proteomes" id="UP000015105"/>
    </source>
</evidence>
<reference evidence="1" key="4">
    <citation type="submission" date="2019-03" db="UniProtKB">
        <authorList>
            <consortium name="EnsemblPlants"/>
        </authorList>
    </citation>
    <scope>IDENTIFICATION</scope>
</reference>
<dbReference type="AlphaFoldDB" id="A0A453RVP5"/>
<reference evidence="2" key="2">
    <citation type="journal article" date="2017" name="Nat. Plants">
        <title>The Aegilops tauschii genome reveals multiple impacts of transposons.</title>
        <authorList>
            <person name="Zhao G."/>
            <person name="Zou C."/>
            <person name="Li K."/>
            <person name="Wang K."/>
            <person name="Li T."/>
            <person name="Gao L."/>
            <person name="Zhang X."/>
            <person name="Wang H."/>
            <person name="Yang Z."/>
            <person name="Liu X."/>
            <person name="Jiang W."/>
            <person name="Mao L."/>
            <person name="Kong X."/>
            <person name="Jiao Y."/>
            <person name="Jia J."/>
        </authorList>
    </citation>
    <scope>NUCLEOTIDE SEQUENCE [LARGE SCALE GENOMIC DNA]</scope>
    <source>
        <strain evidence="2">cv. AL8/78</strain>
    </source>
</reference>
<dbReference type="Gramene" id="AET7Gv20721900.1">
    <property type="protein sequence ID" value="AET7Gv20721900.1"/>
    <property type="gene ID" value="AET7Gv20721900"/>
</dbReference>
<proteinExistence type="predicted"/>